<name>A0AAQ3R3C0_9PEZI</name>
<reference evidence="4 5" key="1">
    <citation type="submission" date="2023-11" db="EMBL/GenBank/DDBJ databases">
        <title>An acidophilic fungus is an integral part of prey digestion in a carnivorous sundew plant.</title>
        <authorList>
            <person name="Tsai I.J."/>
        </authorList>
    </citation>
    <scope>NUCLEOTIDE SEQUENCE [LARGE SCALE GENOMIC DNA]</scope>
    <source>
        <strain evidence="4">169a</strain>
    </source>
</reference>
<protein>
    <submittedName>
        <fullName evidence="4">Dehydroquinate synthase-like protein</fullName>
    </submittedName>
</protein>
<dbReference type="GO" id="GO:0005739">
    <property type="term" value="C:mitochondrion"/>
    <property type="evidence" value="ECO:0007669"/>
    <property type="project" value="TreeGrafter"/>
</dbReference>
<dbReference type="Gene3D" id="1.20.1090.10">
    <property type="entry name" value="Dehydroquinate synthase-like - alpha domain"/>
    <property type="match status" value="1"/>
</dbReference>
<feature type="domain" description="Fe-containing alcohol dehydrogenase-like C-terminal" evidence="3">
    <location>
        <begin position="188"/>
        <end position="366"/>
    </location>
</feature>
<proteinExistence type="predicted"/>
<evidence type="ECO:0000259" key="2">
    <source>
        <dbReference type="Pfam" id="PF00465"/>
    </source>
</evidence>
<dbReference type="GO" id="GO:0046872">
    <property type="term" value="F:metal ion binding"/>
    <property type="evidence" value="ECO:0007669"/>
    <property type="project" value="InterPro"/>
</dbReference>
<dbReference type="EMBL" id="CP138582">
    <property type="protein sequence ID" value="WPG99420.1"/>
    <property type="molecule type" value="Genomic_DNA"/>
</dbReference>
<gene>
    <name evidence="4" type="ORF">R9X50_00223400</name>
</gene>
<organism evidence="4 5">
    <name type="scientific">Acrodontium crateriforme</name>
    <dbReference type="NCBI Taxonomy" id="150365"/>
    <lineage>
        <taxon>Eukaryota</taxon>
        <taxon>Fungi</taxon>
        <taxon>Dikarya</taxon>
        <taxon>Ascomycota</taxon>
        <taxon>Pezizomycotina</taxon>
        <taxon>Dothideomycetes</taxon>
        <taxon>Dothideomycetidae</taxon>
        <taxon>Mycosphaerellales</taxon>
        <taxon>Teratosphaeriaceae</taxon>
        <taxon>Acrodontium</taxon>
    </lineage>
</organism>
<dbReference type="PROSITE" id="PS00060">
    <property type="entry name" value="ADH_IRON_2"/>
    <property type="match status" value="1"/>
</dbReference>
<dbReference type="SUPFAM" id="SSF56796">
    <property type="entry name" value="Dehydroquinate synthase-like"/>
    <property type="match status" value="1"/>
</dbReference>
<dbReference type="GO" id="GO:0004022">
    <property type="term" value="F:alcohol dehydrogenase (NAD+) activity"/>
    <property type="evidence" value="ECO:0007669"/>
    <property type="project" value="TreeGrafter"/>
</dbReference>
<evidence type="ECO:0000313" key="5">
    <source>
        <dbReference type="Proteomes" id="UP001303373"/>
    </source>
</evidence>
<dbReference type="Pfam" id="PF00465">
    <property type="entry name" value="Fe-ADH"/>
    <property type="match status" value="1"/>
</dbReference>
<dbReference type="PANTHER" id="PTHR11496:SF97">
    <property type="entry name" value="ALCOHOL DEHYDROGENASE IRON-TYPE_GLYCEROL DEHYDROGENASE GLDA DOMAIN-CONTAINING PROTEIN"/>
    <property type="match status" value="1"/>
</dbReference>
<accession>A0AAQ3R3C0</accession>
<dbReference type="InterPro" id="IPR039697">
    <property type="entry name" value="Alcohol_dehydrogenase_Fe"/>
</dbReference>
<dbReference type="Gene3D" id="3.40.50.1970">
    <property type="match status" value="1"/>
</dbReference>
<dbReference type="InterPro" id="IPR018211">
    <property type="entry name" value="ADH_Fe_CS"/>
</dbReference>
<sequence>MSSPVDSSEHPLSGLWKPTQLQRLYYGPETVKKHLLDSLPSESSKAFIITGTSLATKTSLIKDVQALLGDKHAGTFDKIGQHAPVKELDEATEIVLNDENIDTIISIGGGSPIDSAKAISYRLNEKKKGTFLHHITIPTTLSAAECTHIAGYTDENNNKVGVGHERLVPQVVLYDPKFALDTPPWLFMSTGLRAMDHAMELLVNPTASELPCRWLCQQAAGNLFKYLPKYKNNPKDEETITRLQLAAFGSLGFWGLNVKGGIGLSHSLGYALGSPYQIPHGITSCMTLGHVIKMKAQSSDADAEQFARAAPFIGIAKSGDNKKDAVAVGDAILKLVDDLGLKSTLTEENVSKDQVHKIVKTATREESGPLYEKVKTIVESLY</sequence>
<dbReference type="InterPro" id="IPR001670">
    <property type="entry name" value="ADH_Fe/GldA"/>
</dbReference>
<dbReference type="PANTHER" id="PTHR11496">
    <property type="entry name" value="ALCOHOL DEHYDROGENASE"/>
    <property type="match status" value="1"/>
</dbReference>
<evidence type="ECO:0000256" key="1">
    <source>
        <dbReference type="ARBA" id="ARBA00023002"/>
    </source>
</evidence>
<evidence type="ECO:0000259" key="3">
    <source>
        <dbReference type="Pfam" id="PF25137"/>
    </source>
</evidence>
<dbReference type="Proteomes" id="UP001303373">
    <property type="component" value="Chromosome 3"/>
</dbReference>
<feature type="domain" description="Alcohol dehydrogenase iron-type/glycerol dehydrogenase GldA" evidence="2">
    <location>
        <begin position="24"/>
        <end position="176"/>
    </location>
</feature>
<keyword evidence="5" id="KW-1185">Reference proteome</keyword>
<dbReference type="Pfam" id="PF25137">
    <property type="entry name" value="ADH_Fe_C"/>
    <property type="match status" value="1"/>
</dbReference>
<keyword evidence="1" id="KW-0560">Oxidoreductase</keyword>
<dbReference type="CDD" id="cd08192">
    <property type="entry name" value="MAR-like"/>
    <property type="match status" value="1"/>
</dbReference>
<dbReference type="InterPro" id="IPR056798">
    <property type="entry name" value="ADH_Fe_C"/>
</dbReference>
<evidence type="ECO:0000313" key="4">
    <source>
        <dbReference type="EMBL" id="WPG99420.1"/>
    </source>
</evidence>
<dbReference type="AlphaFoldDB" id="A0AAQ3R3C0"/>